<dbReference type="EMBL" id="KV441398">
    <property type="protein sequence ID" value="OAF58028.2"/>
    <property type="molecule type" value="Genomic_DNA"/>
</dbReference>
<dbReference type="GeneID" id="36288481"/>
<accession>A0A177A794</accession>
<dbReference type="eggNOG" id="ENOG502RP0V">
    <property type="taxonomic scope" value="Eukaryota"/>
</dbReference>
<sequence>MVSWFQQLSHLLSNTSTLKTNHFHDYTIGCCLIFEIQSMNLHPYRAVSSEFHSLATENMATDSLTTTENISTNFLPLPRELRDKIYELCLTHKKQLASRLLGVNRSVNHEASLVLYSNHFNFTTTSNNHVTPFLETIGTNNAGNIQHIKINFPNFRNLELGNVTIDEDDTRVLESIQRRCTSLKSLTSFRCSTYDMEYKLRALHNPNIVIEALGLVNSRLRAMPSLQDIIVEVFEDPPSDEIWEIMWNQGWTIVEMEYEEDWGDSDDSWLGGIDDLSIALAGQTAVIDYLN</sequence>
<organism evidence="1">
    <name type="scientific">Pseudogymnoascus destructans</name>
    <dbReference type="NCBI Taxonomy" id="655981"/>
    <lineage>
        <taxon>Eukaryota</taxon>
        <taxon>Fungi</taxon>
        <taxon>Dikarya</taxon>
        <taxon>Ascomycota</taxon>
        <taxon>Pezizomycotina</taxon>
        <taxon>Leotiomycetes</taxon>
        <taxon>Thelebolales</taxon>
        <taxon>Thelebolaceae</taxon>
        <taxon>Pseudogymnoascus</taxon>
    </lineage>
</organism>
<dbReference type="OrthoDB" id="62952at2759"/>
<evidence type="ECO:0000313" key="1">
    <source>
        <dbReference type="EMBL" id="OAF58028.2"/>
    </source>
</evidence>
<dbReference type="RefSeq" id="XP_024323314.1">
    <property type="nucleotide sequence ID" value="XM_024469037.1"/>
</dbReference>
<gene>
    <name evidence="1" type="ORF">VC83_05415</name>
</gene>
<dbReference type="AlphaFoldDB" id="A0A177A794"/>
<dbReference type="Proteomes" id="UP000077154">
    <property type="component" value="Unassembled WGS sequence"/>
</dbReference>
<dbReference type="PANTHER" id="PTHR42085">
    <property type="entry name" value="F-BOX DOMAIN-CONTAINING PROTEIN"/>
    <property type="match status" value="1"/>
</dbReference>
<proteinExistence type="predicted"/>
<dbReference type="PANTHER" id="PTHR42085:SF8">
    <property type="entry name" value="F-BOX DOMAIN-CONTAINING PROTEIN"/>
    <property type="match status" value="1"/>
</dbReference>
<reference evidence="1" key="1">
    <citation type="submission" date="2016-03" db="EMBL/GenBank/DDBJ databases">
        <title>Updated assembly of Pseudogymnoascus destructans, the fungus causing white-nose syndrome of bats.</title>
        <authorList>
            <person name="Palmer J.M."/>
            <person name="Drees K.P."/>
            <person name="Foster J.T."/>
            <person name="Lindner D.L."/>
        </authorList>
    </citation>
    <scope>NUCLEOTIDE SEQUENCE [LARGE SCALE GENOMIC DNA]</scope>
    <source>
        <strain evidence="1">20631-21</strain>
    </source>
</reference>
<protein>
    <submittedName>
        <fullName evidence="1">Uncharacterized protein</fullName>
    </submittedName>
</protein>
<name>A0A177A794_9PEZI</name>
<dbReference type="InterPro" id="IPR038883">
    <property type="entry name" value="AN11006-like"/>
</dbReference>
<dbReference type="VEuPathDB" id="FungiDB:GMDG_03844"/>